<accession>A0A1M7BZ88</accession>
<dbReference type="GO" id="GO:0016747">
    <property type="term" value="F:acyltransferase activity, transferring groups other than amino-acyl groups"/>
    <property type="evidence" value="ECO:0007669"/>
    <property type="project" value="InterPro"/>
</dbReference>
<dbReference type="SUPFAM" id="SSF55729">
    <property type="entry name" value="Acyl-CoA N-acyltransferases (Nat)"/>
    <property type="match status" value="1"/>
</dbReference>
<dbReference type="OrthoDB" id="9789081at2"/>
<evidence type="ECO:0000259" key="1">
    <source>
        <dbReference type="PROSITE" id="PS51186"/>
    </source>
</evidence>
<protein>
    <submittedName>
        <fullName evidence="2">Acetyltransferase, GNAT family</fullName>
    </submittedName>
</protein>
<organism evidence="2 3">
    <name type="scientific">Roseovarius pacificus</name>
    <dbReference type="NCBI Taxonomy" id="337701"/>
    <lineage>
        <taxon>Bacteria</taxon>
        <taxon>Pseudomonadati</taxon>
        <taxon>Pseudomonadota</taxon>
        <taxon>Alphaproteobacteria</taxon>
        <taxon>Rhodobacterales</taxon>
        <taxon>Roseobacteraceae</taxon>
        <taxon>Roseovarius</taxon>
    </lineage>
</organism>
<dbReference type="PROSITE" id="PS51186">
    <property type="entry name" value="GNAT"/>
    <property type="match status" value="1"/>
</dbReference>
<dbReference type="PANTHER" id="PTHR43451">
    <property type="entry name" value="ACETYLTRANSFERASE (GNAT) FAMILY PROTEIN"/>
    <property type="match status" value="1"/>
</dbReference>
<keyword evidence="2" id="KW-0808">Transferase</keyword>
<gene>
    <name evidence="2" type="ORF">SAMN05444398_10436</name>
</gene>
<dbReference type="InterPro" id="IPR016181">
    <property type="entry name" value="Acyl_CoA_acyltransferase"/>
</dbReference>
<proteinExistence type="predicted"/>
<dbReference type="InterPro" id="IPR052564">
    <property type="entry name" value="N-acetyltrans/Recomb-assoc"/>
</dbReference>
<dbReference type="Pfam" id="PF13673">
    <property type="entry name" value="Acetyltransf_10"/>
    <property type="match status" value="1"/>
</dbReference>
<dbReference type="InterPro" id="IPR000182">
    <property type="entry name" value="GNAT_dom"/>
</dbReference>
<evidence type="ECO:0000313" key="3">
    <source>
        <dbReference type="Proteomes" id="UP000183974"/>
    </source>
</evidence>
<evidence type="ECO:0000313" key="2">
    <source>
        <dbReference type="EMBL" id="SHL59899.1"/>
    </source>
</evidence>
<dbReference type="EMBL" id="FRBR01000004">
    <property type="protein sequence ID" value="SHL59899.1"/>
    <property type="molecule type" value="Genomic_DNA"/>
</dbReference>
<name>A0A1M7BZ88_9RHOB</name>
<sequence>MEIRPFRPEDARHLPGLMHASIHALAARAYSPAQLAAWSPEPMPADTFLARARDGRDTFVATDDKGQPLGFIELEPSGHVDCFYCAPDAAGRGIGAALYAALERAAITRALPELHVDASEVARGFFLRRGFCQIARNTIRRHGAVLHNYTMTKTL</sequence>
<dbReference type="AlphaFoldDB" id="A0A1M7BZ88"/>
<feature type="domain" description="N-acetyltransferase" evidence="1">
    <location>
        <begin position="1"/>
        <end position="155"/>
    </location>
</feature>
<dbReference type="Gene3D" id="3.40.630.30">
    <property type="match status" value="1"/>
</dbReference>
<dbReference type="Proteomes" id="UP000183974">
    <property type="component" value="Unassembled WGS sequence"/>
</dbReference>
<dbReference type="CDD" id="cd04301">
    <property type="entry name" value="NAT_SF"/>
    <property type="match status" value="1"/>
</dbReference>
<reference evidence="2 3" key="1">
    <citation type="submission" date="2016-11" db="EMBL/GenBank/DDBJ databases">
        <authorList>
            <person name="Jaros S."/>
            <person name="Januszkiewicz K."/>
            <person name="Wedrychowicz H."/>
        </authorList>
    </citation>
    <scope>NUCLEOTIDE SEQUENCE [LARGE SCALE GENOMIC DNA]</scope>
    <source>
        <strain evidence="2 3">DSM 29589</strain>
    </source>
</reference>
<dbReference type="STRING" id="337701.SAMN05444398_10436"/>
<dbReference type="RefSeq" id="WP_073034397.1">
    <property type="nucleotide sequence ID" value="NZ_BMLR01000004.1"/>
</dbReference>
<dbReference type="PANTHER" id="PTHR43451:SF1">
    <property type="entry name" value="ACETYLTRANSFERASE"/>
    <property type="match status" value="1"/>
</dbReference>
<keyword evidence="3" id="KW-1185">Reference proteome</keyword>